<dbReference type="Pfam" id="PF07593">
    <property type="entry name" value="UnbV_ASPIC"/>
    <property type="match status" value="1"/>
</dbReference>
<dbReference type="InterPro" id="IPR013517">
    <property type="entry name" value="FG-GAP"/>
</dbReference>
<keyword evidence="4" id="KW-1185">Reference proteome</keyword>
<evidence type="ECO:0000313" key="3">
    <source>
        <dbReference type="EMBL" id="GGH31964.1"/>
    </source>
</evidence>
<accession>A0ABQ1YMU9</accession>
<comment type="caution">
    <text evidence="3">The sequence shown here is derived from an EMBL/GenBank/DDBJ whole genome shotgun (WGS) entry which is preliminary data.</text>
</comment>
<dbReference type="Gene3D" id="2.130.10.130">
    <property type="entry name" value="Integrin alpha, N-terminal"/>
    <property type="match status" value="3"/>
</dbReference>
<dbReference type="PANTHER" id="PTHR16026">
    <property type="entry name" value="CARTILAGE ACIDIC PROTEIN 1"/>
    <property type="match status" value="1"/>
</dbReference>
<dbReference type="InterPro" id="IPR011519">
    <property type="entry name" value="UnbV_ASPIC"/>
</dbReference>
<evidence type="ECO:0000259" key="2">
    <source>
        <dbReference type="Pfam" id="PF07593"/>
    </source>
</evidence>
<keyword evidence="1" id="KW-0732">Signal</keyword>
<dbReference type="Pfam" id="PF13517">
    <property type="entry name" value="FG-GAP_3"/>
    <property type="match status" value="4"/>
</dbReference>
<sequence>MSFSCKRNGKLFQLVSPEHSGIDFNNKIVENDSINPINLINIYNGGGVGIGDFNNDGLQDIYFTGNMVSNKLYLNKGEMQFEDVTDRAGVGGNGKWCRGVAVVDINNDGWLDMYVCASIHGDPEKRKNLLYINQGKDSTGAVTFRESAAAYGLDDTTHSTMASFFDYDNDGDLDVYLVVNEIVPRVDPSTFKPKITDGSFPSTGRLYRNDPDPALKHPVFTNVTTQAGLTIEGYGHGVTVTDINRDGWKDIFVTNDFIANDLLYINNHDGTFTDKAASYFKHTSANGMGQDVIDINNDGLSDIVELDMNPEDNYRKKMMMGPGSYQTFQLNDFYKYQYQYVRNTIQLNQGPRVNANDSIGDPVFSEVGYIAGVSATDWSWTPLVADFDNDGWRDLVVTNGFPKDVSDRDFMTYRLEASPVTPQSETLRQIPEVKLHNYAYKNGGNCSFTDVSEDWGLTDISFSNGAAYADLDNDGDLDMVVNNINDAASLYENTKADAGSSGEHYLSVQLQGDALNRNGLGAWVEVYHAGTHQAYEQTPYRGYLSSVQLNPYFGLGAVSVVDSLVVQWPDGDRQTLLNVKADQAIKVNKAASKGKHVQPHPVFAQNTLFRDVTGMLGVHYVHAQMDQIDFSIQKLLPHKLSEYGPSLAAGDVNGDGLDDIVVGGSATSGTTLLVQQNNGLFAQKTIVPPSAIADAHYQDMGTLLFDADGDDAPDLYIARGGYTAKSNSNVYQDQFYVNDGKGNFAADSTVFPRNFTSKSCVRAVDYDRDGDLDLFVGGRVDPWHYPRPVSSVIYRNDSKGGKVRFTDVTAQVAGELGGIGLVCDAVFTDFDNDGWPDLLLAGEWMPVTFFKNNNGVFKNVSAATGISNQKGWWNSIVPGDFDNDGDMDYVVGNLGRNSFFQASEQYPVSVYAKDFDNNGSYDAFPSLYLPTSQADLTRKEYPAHMRDDAVKQVIGMRAKFQNYKSYANAGMDQLFTSEQLEGALVLKAGNLSSGYCRNDGGGKFTLAPLPFMAQLSALNGMIADDFDGDGNLDLAINTNDYGTDVTVGRYDALNGLMLKGNGKGDFVPMSILQSGIFIPGNGKAMVKLRGAAGSYLLAAGQNRGPLKIFELKQAINAIPLKRADVSVGITFADGRKQKVEVHYGSSFLSQSASFFSAGKGVKSVAVTEKTGRIRRIDF</sequence>
<organism evidence="3 4">
    <name type="scientific">Dyadobacter endophyticus</name>
    <dbReference type="NCBI Taxonomy" id="1749036"/>
    <lineage>
        <taxon>Bacteria</taxon>
        <taxon>Pseudomonadati</taxon>
        <taxon>Bacteroidota</taxon>
        <taxon>Cytophagia</taxon>
        <taxon>Cytophagales</taxon>
        <taxon>Spirosomataceae</taxon>
        <taxon>Dyadobacter</taxon>
    </lineage>
</organism>
<evidence type="ECO:0000313" key="4">
    <source>
        <dbReference type="Proteomes" id="UP000600214"/>
    </source>
</evidence>
<name>A0ABQ1YMU9_9BACT</name>
<dbReference type="PANTHER" id="PTHR16026:SF0">
    <property type="entry name" value="CARTILAGE ACIDIC PROTEIN 1"/>
    <property type="match status" value="1"/>
</dbReference>
<proteinExistence type="predicted"/>
<dbReference type="InterPro" id="IPR028994">
    <property type="entry name" value="Integrin_alpha_N"/>
</dbReference>
<protein>
    <recommendedName>
        <fullName evidence="2">ASPIC/UnbV domain-containing protein</fullName>
    </recommendedName>
</protein>
<evidence type="ECO:0000256" key="1">
    <source>
        <dbReference type="ARBA" id="ARBA00022729"/>
    </source>
</evidence>
<dbReference type="EMBL" id="BMIA01000001">
    <property type="protein sequence ID" value="GGH31964.1"/>
    <property type="molecule type" value="Genomic_DNA"/>
</dbReference>
<dbReference type="Pfam" id="PF01839">
    <property type="entry name" value="FG-GAP"/>
    <property type="match status" value="1"/>
</dbReference>
<reference evidence="4" key="1">
    <citation type="journal article" date="2019" name="Int. J. Syst. Evol. Microbiol.">
        <title>The Global Catalogue of Microorganisms (GCM) 10K type strain sequencing project: providing services to taxonomists for standard genome sequencing and annotation.</title>
        <authorList>
            <consortium name="The Broad Institute Genomics Platform"/>
            <consortium name="The Broad Institute Genome Sequencing Center for Infectious Disease"/>
            <person name="Wu L."/>
            <person name="Ma J."/>
        </authorList>
    </citation>
    <scope>NUCLEOTIDE SEQUENCE [LARGE SCALE GENOMIC DNA]</scope>
    <source>
        <strain evidence="4">CGMCC 1.15288</strain>
    </source>
</reference>
<feature type="domain" description="ASPIC/UnbV" evidence="2">
    <location>
        <begin position="519"/>
        <end position="585"/>
    </location>
</feature>
<dbReference type="SUPFAM" id="SSF69318">
    <property type="entry name" value="Integrin alpha N-terminal domain"/>
    <property type="match status" value="3"/>
</dbReference>
<gene>
    <name evidence="3" type="ORF">GCM10007423_21190</name>
</gene>
<dbReference type="InterPro" id="IPR027039">
    <property type="entry name" value="Crtac1"/>
</dbReference>
<dbReference type="Proteomes" id="UP000600214">
    <property type="component" value="Unassembled WGS sequence"/>
</dbReference>